<proteinExistence type="inferred from homology"/>
<dbReference type="eggNOG" id="KOG2089">
    <property type="taxonomic scope" value="Eukaryota"/>
</dbReference>
<organism evidence="12 13">
    <name type="scientific">Sphaeroforma arctica JP610</name>
    <dbReference type="NCBI Taxonomy" id="667725"/>
    <lineage>
        <taxon>Eukaryota</taxon>
        <taxon>Ichthyosporea</taxon>
        <taxon>Ichthyophonida</taxon>
        <taxon>Sphaeroforma</taxon>
    </lineage>
</organism>
<comment type="catalytic activity">
    <reaction evidence="7">
        <text>Hydrolysis of oligopeptides, with broad specificity. Gly or Ala commonly occur as P1 or P1' residues, but more distant residues are also important, as is shown by the fact that Z-Gly-Pro-Gly-|-Gly-Pro-Ala is cleaved, but not Z-(Gly)(5).</text>
        <dbReference type="EC" id="3.4.24.70"/>
    </reaction>
</comment>
<evidence type="ECO:0000256" key="4">
    <source>
        <dbReference type="ARBA" id="ARBA00022801"/>
    </source>
</evidence>
<feature type="domain" description="Peptidase M3A/M3B catalytic" evidence="10">
    <location>
        <begin position="281"/>
        <end position="555"/>
    </location>
</feature>
<dbReference type="OrthoDB" id="534666at2759"/>
<evidence type="ECO:0000256" key="9">
    <source>
        <dbReference type="RuleBase" id="RU003435"/>
    </source>
</evidence>
<name>A0A0L0FW13_9EUKA</name>
<dbReference type="Pfam" id="PF01432">
    <property type="entry name" value="Peptidase_M3"/>
    <property type="match status" value="1"/>
</dbReference>
<dbReference type="SUPFAM" id="SSF55486">
    <property type="entry name" value="Metalloproteases ('zincins'), catalytic domain"/>
    <property type="match status" value="1"/>
</dbReference>
<evidence type="ECO:0000256" key="2">
    <source>
        <dbReference type="ARBA" id="ARBA00022670"/>
    </source>
</evidence>
<dbReference type="Proteomes" id="UP000054560">
    <property type="component" value="Unassembled WGS sequence"/>
</dbReference>
<dbReference type="InterPro" id="IPR045666">
    <property type="entry name" value="OpdA_N"/>
</dbReference>
<dbReference type="InterPro" id="IPR001567">
    <property type="entry name" value="Pept_M3A_M3B_dom"/>
</dbReference>
<dbReference type="GO" id="GO:0046872">
    <property type="term" value="F:metal ion binding"/>
    <property type="evidence" value="ECO:0007669"/>
    <property type="project" value="UniProtKB-UniRule"/>
</dbReference>
<evidence type="ECO:0000313" key="12">
    <source>
        <dbReference type="EMBL" id="KNC80751.1"/>
    </source>
</evidence>
<dbReference type="Gene3D" id="1.10.1370.40">
    <property type="match status" value="2"/>
</dbReference>
<evidence type="ECO:0000259" key="10">
    <source>
        <dbReference type="Pfam" id="PF01432"/>
    </source>
</evidence>
<evidence type="ECO:0000256" key="3">
    <source>
        <dbReference type="ARBA" id="ARBA00022723"/>
    </source>
</evidence>
<gene>
    <name evidence="12" type="ORF">SARC_06895</name>
</gene>
<evidence type="ECO:0000256" key="7">
    <source>
        <dbReference type="ARBA" id="ARBA00024603"/>
    </source>
</evidence>
<dbReference type="InterPro" id="IPR045090">
    <property type="entry name" value="Pept_M3A_M3B"/>
</dbReference>
<keyword evidence="3 9" id="KW-0479">Metal-binding</keyword>
<dbReference type="GO" id="GO:0006518">
    <property type="term" value="P:peptide metabolic process"/>
    <property type="evidence" value="ECO:0007669"/>
    <property type="project" value="TreeGrafter"/>
</dbReference>
<keyword evidence="6 9" id="KW-0482">Metalloprotease</keyword>
<evidence type="ECO:0000256" key="1">
    <source>
        <dbReference type="ARBA" id="ARBA00006040"/>
    </source>
</evidence>
<evidence type="ECO:0000256" key="6">
    <source>
        <dbReference type="ARBA" id="ARBA00023049"/>
    </source>
</evidence>
<evidence type="ECO:0000259" key="11">
    <source>
        <dbReference type="Pfam" id="PF19310"/>
    </source>
</evidence>
<dbReference type="PANTHER" id="PTHR11804">
    <property type="entry name" value="PROTEASE M3 THIMET OLIGOPEPTIDASE-RELATED"/>
    <property type="match status" value="1"/>
</dbReference>
<feature type="domain" description="Oligopeptidase A N-terminal" evidence="11">
    <location>
        <begin position="70"/>
        <end position="190"/>
    </location>
</feature>
<dbReference type="AlphaFoldDB" id="A0A0L0FW13"/>
<keyword evidence="2 9" id="KW-0645">Protease</keyword>
<accession>A0A0L0FW13</accession>
<evidence type="ECO:0000256" key="8">
    <source>
        <dbReference type="ARBA" id="ARBA00026100"/>
    </source>
</evidence>
<dbReference type="STRING" id="667725.A0A0L0FW13"/>
<keyword evidence="5 9" id="KW-0862">Zinc</keyword>
<evidence type="ECO:0000256" key="5">
    <source>
        <dbReference type="ARBA" id="ARBA00022833"/>
    </source>
</evidence>
<protein>
    <recommendedName>
        <fullName evidence="8">oligopeptidase A</fullName>
        <ecNumber evidence="8">3.4.24.70</ecNumber>
    </recommendedName>
</protein>
<dbReference type="GeneID" id="25907399"/>
<dbReference type="EC" id="3.4.24.70" evidence="8"/>
<keyword evidence="13" id="KW-1185">Reference proteome</keyword>
<dbReference type="Pfam" id="PF19310">
    <property type="entry name" value="TOP_N"/>
    <property type="match status" value="1"/>
</dbReference>
<dbReference type="RefSeq" id="XP_014154653.1">
    <property type="nucleotide sequence ID" value="XM_014299178.1"/>
</dbReference>
<dbReference type="PANTHER" id="PTHR11804:SF83">
    <property type="entry name" value="LD37516P"/>
    <property type="match status" value="1"/>
</dbReference>
<sequence length="562" mass="62464">MLASTCRKATSRFVLFTKYRSYTNAHTNVSVLSENPLVNLNDEFVKYARVKGEHVVPAVRWALDDFNTRINELETHINKNIEQGNPLTWEEVMDKREVAGTAIERVWGAVNHLKGVRDDSALRKAYDEVQGEVVSTFAAYGQSETLFKAYESIANQGGGAATLTNTQRRVIDQAIRDATHAGVALQGEAREKYKSINMELSNLTTQFSQNVVDSTNAFSLLITDSKQVEGVPANLRLSMATAALKKNSSVADDARVGDADKGPWLLTLDATVFGPFMQTGTCAETREVLYKAYQHRASEFDAAKTEGQNYDNAPIIKRILELRQEKAQMLGYDTYTDMSLAKKMAQNVTNVNDLLEPLFAASRPAAVKELAQLKEFAQQNGHNGDLQLWDVSYWAEKQKLALFGLTDEDLRPYFALPNVLDGMFDLANEIFSISISEAEMPEDVAWDKHVRLFEVKENREGSAKGTTIAKFFMDAFSRPGVKRGGAWMDTCVGKSKAQHHDVPVAFLVCNQTTPAQEGQPSLMTFREVETLFHEFGHSLQHMLTTVDCGDAAGINGMTTARK</sequence>
<comment type="cofactor">
    <cofactor evidence="9">
        <name>Zn(2+)</name>
        <dbReference type="ChEBI" id="CHEBI:29105"/>
    </cofactor>
    <text evidence="9">Binds 1 zinc ion.</text>
</comment>
<dbReference type="CDD" id="cd06456">
    <property type="entry name" value="M3A_DCP"/>
    <property type="match status" value="1"/>
</dbReference>
<dbReference type="EMBL" id="KQ242112">
    <property type="protein sequence ID" value="KNC80751.1"/>
    <property type="molecule type" value="Genomic_DNA"/>
</dbReference>
<dbReference type="InterPro" id="IPR034005">
    <property type="entry name" value="M3A_DCP"/>
</dbReference>
<reference evidence="12 13" key="1">
    <citation type="submission" date="2011-02" db="EMBL/GenBank/DDBJ databases">
        <title>The Genome Sequence of Sphaeroforma arctica JP610.</title>
        <authorList>
            <consortium name="The Broad Institute Genome Sequencing Platform"/>
            <person name="Russ C."/>
            <person name="Cuomo C."/>
            <person name="Young S.K."/>
            <person name="Zeng Q."/>
            <person name="Gargeya S."/>
            <person name="Alvarado L."/>
            <person name="Berlin A."/>
            <person name="Chapman S.B."/>
            <person name="Chen Z."/>
            <person name="Freedman E."/>
            <person name="Gellesch M."/>
            <person name="Goldberg J."/>
            <person name="Griggs A."/>
            <person name="Gujja S."/>
            <person name="Heilman E."/>
            <person name="Heiman D."/>
            <person name="Howarth C."/>
            <person name="Mehta T."/>
            <person name="Neiman D."/>
            <person name="Pearson M."/>
            <person name="Roberts A."/>
            <person name="Saif S."/>
            <person name="Shea T."/>
            <person name="Shenoy N."/>
            <person name="Sisk P."/>
            <person name="Stolte C."/>
            <person name="Sykes S."/>
            <person name="White J."/>
            <person name="Yandava C."/>
            <person name="Burger G."/>
            <person name="Gray M.W."/>
            <person name="Holland P.W.H."/>
            <person name="King N."/>
            <person name="Lang F.B.F."/>
            <person name="Roger A.J."/>
            <person name="Ruiz-Trillo I."/>
            <person name="Haas B."/>
            <person name="Nusbaum C."/>
            <person name="Birren B."/>
        </authorList>
    </citation>
    <scope>NUCLEOTIDE SEQUENCE [LARGE SCALE GENOMIC DNA]</scope>
    <source>
        <strain evidence="12 13">JP610</strain>
    </source>
</reference>
<keyword evidence="4 9" id="KW-0378">Hydrolase</keyword>
<dbReference type="GO" id="GO:0004222">
    <property type="term" value="F:metalloendopeptidase activity"/>
    <property type="evidence" value="ECO:0007669"/>
    <property type="project" value="UniProtKB-EC"/>
</dbReference>
<comment type="similarity">
    <text evidence="1 9">Belongs to the peptidase M3 family.</text>
</comment>
<evidence type="ECO:0000313" key="13">
    <source>
        <dbReference type="Proteomes" id="UP000054560"/>
    </source>
</evidence>
<dbReference type="GO" id="GO:0006508">
    <property type="term" value="P:proteolysis"/>
    <property type="evidence" value="ECO:0007669"/>
    <property type="project" value="UniProtKB-KW"/>
</dbReference>